<dbReference type="RefSeq" id="WP_221859274.1">
    <property type="nucleotide sequence ID" value="NZ_JAIKTU010000003.1"/>
</dbReference>
<organism evidence="1 2">
    <name type="scientific">Clostridium sardiniense</name>
    <name type="common">Clostridium absonum</name>
    <dbReference type="NCBI Taxonomy" id="29369"/>
    <lineage>
        <taxon>Bacteria</taxon>
        <taxon>Bacillati</taxon>
        <taxon>Bacillota</taxon>
        <taxon>Clostridia</taxon>
        <taxon>Eubacteriales</taxon>
        <taxon>Clostridiaceae</taxon>
        <taxon>Clostridium</taxon>
    </lineage>
</organism>
<accession>A0ABS7KUP8</accession>
<keyword evidence="2" id="KW-1185">Reference proteome</keyword>
<gene>
    <name evidence="1" type="ORF">K5V21_03625</name>
</gene>
<evidence type="ECO:0000313" key="1">
    <source>
        <dbReference type="EMBL" id="MBY0754541.1"/>
    </source>
</evidence>
<reference evidence="1 2" key="1">
    <citation type="journal article" date="2021" name="Cell Host Microbe">
        <title>in vivo commensal control of Clostridioides difficile virulence.</title>
        <authorList>
            <person name="Girinathan B.P."/>
            <person name="Dibenedetto N."/>
            <person name="Worley J.N."/>
            <person name="Peltier J."/>
            <person name="Arrieta-Ortiz M.L."/>
            <person name="Rupa Christinal Immanuel S."/>
            <person name="Lavin R."/>
            <person name="Delaney M.L."/>
            <person name="Cummins C."/>
            <person name="Hoffmann M."/>
            <person name="Luo Y."/>
            <person name="Gonzalez-Escalona N."/>
            <person name="Allard M."/>
            <person name="Onderdonk A.B."/>
            <person name="Gerber G.K."/>
            <person name="Sonenshein A.L."/>
            <person name="Baliga N."/>
            <person name="Dupuy B."/>
            <person name="Bry L."/>
        </authorList>
    </citation>
    <scope>NUCLEOTIDE SEQUENCE [LARGE SCALE GENOMIC DNA]</scope>
    <source>
        <strain evidence="1 2">DSM 599</strain>
    </source>
</reference>
<evidence type="ECO:0000313" key="2">
    <source>
        <dbReference type="Proteomes" id="UP001299068"/>
    </source>
</evidence>
<dbReference type="EMBL" id="JAIKTU010000003">
    <property type="protein sequence ID" value="MBY0754541.1"/>
    <property type="molecule type" value="Genomic_DNA"/>
</dbReference>
<sequence>MTVNYATQYAKELANAYPYTLYSGALWATENSSKYKVVDAKTIKIPKLSTTGRVDGNRTKIGDFTQNFSNDWETKELTNHRVWQTLVHPMDVSQTNQVASIVNITKTMNETKKFPELDVMMFSTLYKLKNDKETITPEKAELDSKAVLAKFDSMMDAMDEGLVPPTGRKLYVDTYTKTLIDNAVAIVRTNGDKVLSRTVSRLDEVDIIGVPTTLMKTAYTFNDGKTSGQEAGGITPKADAGDMAMILVHPSAILPIVSYQFAQLESPSALSQGKYVYFEESFEDVFILDERAVAIQICVKKKSVVMDSIT</sequence>
<comment type="caution">
    <text evidence="1">The sequence shown here is derived from an EMBL/GenBank/DDBJ whole genome shotgun (WGS) entry which is preliminary data.</text>
</comment>
<protein>
    <submittedName>
        <fullName evidence="1">Capsid protein</fullName>
    </submittedName>
</protein>
<dbReference type="Proteomes" id="UP001299068">
    <property type="component" value="Unassembled WGS sequence"/>
</dbReference>
<name>A0ABS7KUP8_CLOSR</name>
<proteinExistence type="predicted"/>